<evidence type="ECO:0000256" key="6">
    <source>
        <dbReference type="SAM" id="Phobius"/>
    </source>
</evidence>
<organism evidence="7">
    <name type="scientific">marine metagenome</name>
    <dbReference type="NCBI Taxonomy" id="408172"/>
    <lineage>
        <taxon>unclassified sequences</taxon>
        <taxon>metagenomes</taxon>
        <taxon>ecological metagenomes</taxon>
    </lineage>
</organism>
<proteinExistence type="predicted"/>
<keyword evidence="3 6" id="KW-0812">Transmembrane</keyword>
<evidence type="ECO:0000256" key="2">
    <source>
        <dbReference type="ARBA" id="ARBA00022475"/>
    </source>
</evidence>
<evidence type="ECO:0000256" key="4">
    <source>
        <dbReference type="ARBA" id="ARBA00022989"/>
    </source>
</evidence>
<dbReference type="PANTHER" id="PTHR34584">
    <property type="entry name" value="NA(+)/H(+) ANTIPORTER SUBUNIT E1"/>
    <property type="match status" value="1"/>
</dbReference>
<dbReference type="GO" id="GO:0005886">
    <property type="term" value="C:plasma membrane"/>
    <property type="evidence" value="ECO:0007669"/>
    <property type="project" value="UniProtKB-SubCell"/>
</dbReference>
<evidence type="ECO:0008006" key="8">
    <source>
        <dbReference type="Google" id="ProtNLM"/>
    </source>
</evidence>
<dbReference type="InterPro" id="IPR002758">
    <property type="entry name" value="Cation_antiport_E"/>
</dbReference>
<dbReference type="AlphaFoldDB" id="A0A382ZDF1"/>
<keyword evidence="5 6" id="KW-0472">Membrane</keyword>
<evidence type="ECO:0000313" key="7">
    <source>
        <dbReference type="EMBL" id="SVD93239.1"/>
    </source>
</evidence>
<evidence type="ECO:0000256" key="1">
    <source>
        <dbReference type="ARBA" id="ARBA00004651"/>
    </source>
</evidence>
<name>A0A382ZDF1_9ZZZZ</name>
<keyword evidence="2" id="KW-1003">Cell membrane</keyword>
<dbReference type="Pfam" id="PF01899">
    <property type="entry name" value="MNHE"/>
    <property type="match status" value="1"/>
</dbReference>
<evidence type="ECO:0000256" key="3">
    <source>
        <dbReference type="ARBA" id="ARBA00022692"/>
    </source>
</evidence>
<comment type="subcellular location">
    <subcellularLocation>
        <location evidence="1">Cell membrane</location>
        <topology evidence="1">Multi-pass membrane protein</topology>
    </subcellularLocation>
</comment>
<keyword evidence="4 6" id="KW-1133">Transmembrane helix</keyword>
<reference evidence="7" key="1">
    <citation type="submission" date="2018-05" db="EMBL/GenBank/DDBJ databases">
        <authorList>
            <person name="Lanie J.A."/>
            <person name="Ng W.-L."/>
            <person name="Kazmierczak K.M."/>
            <person name="Andrzejewski T.M."/>
            <person name="Davidsen T.M."/>
            <person name="Wayne K.J."/>
            <person name="Tettelin H."/>
            <person name="Glass J.I."/>
            <person name="Rusch D."/>
            <person name="Podicherti R."/>
            <person name="Tsui H.-C.T."/>
            <person name="Winkler M.E."/>
        </authorList>
    </citation>
    <scope>NUCLEOTIDE SEQUENCE</scope>
</reference>
<dbReference type="GO" id="GO:0008324">
    <property type="term" value="F:monoatomic cation transmembrane transporter activity"/>
    <property type="evidence" value="ECO:0007669"/>
    <property type="project" value="InterPro"/>
</dbReference>
<protein>
    <recommendedName>
        <fullName evidence="8">Cation transporter</fullName>
    </recommendedName>
</protein>
<accession>A0A382ZDF1</accession>
<sequence>VARSIGLGIALFGLWLLLSGIYTPLLIILGIGSSALVAWIAHRMNVTDHEGFPIHFTWKAITYWPWLFWEIIKANLAVSRVILKKEISIEPTLLRIPANQKSELGQVTYANSITLTPGTVSIAVGEGMIDVHALTQEAADDLKTGRMNERACRLEGIDHDRKETIK</sequence>
<gene>
    <name evidence="7" type="ORF">METZ01_LOCUS446093</name>
</gene>
<feature type="transmembrane region" description="Helical" evidence="6">
    <location>
        <begin position="12"/>
        <end position="41"/>
    </location>
</feature>
<dbReference type="PANTHER" id="PTHR34584:SF1">
    <property type="entry name" value="NA(+)_H(+) ANTIPORTER SUBUNIT E1"/>
    <property type="match status" value="1"/>
</dbReference>
<evidence type="ECO:0000256" key="5">
    <source>
        <dbReference type="ARBA" id="ARBA00023136"/>
    </source>
</evidence>
<dbReference type="EMBL" id="UINC01182813">
    <property type="protein sequence ID" value="SVD93239.1"/>
    <property type="molecule type" value="Genomic_DNA"/>
</dbReference>
<feature type="non-terminal residue" evidence="7">
    <location>
        <position position="1"/>
    </location>
</feature>